<protein>
    <submittedName>
        <fullName evidence="2">Uncharacterized protein</fullName>
    </submittedName>
</protein>
<gene>
    <name evidence="2" type="ORF">OLMES_0279</name>
</gene>
<keyword evidence="3" id="KW-1185">Reference proteome</keyword>
<name>A0A1Y0I4D8_9GAMM</name>
<sequence length="414" mass="47689">MLRTLIRLKRRVGLHIKPKTLFSLRFFSKNISSTTLLHKAVFMQSWRCGTKDVRFWIQLLSWINWFAFLSWFEIVRHFIINARNVSREYHIPLWKQFSELVYVALYYGIPPEEYYLFSLFQSIADIEDYVYCCERKVWHDTFQLQRAISGFERPISGLERSISANNDSIELLRDKARFSEEIRRCGVITTPTLVFLASGASDLSPLFQQKSLFLKPVSGSRAQNCFKLTFDSSSEDYELEHYQRDNSHAYYGKPEIQAFVQKLVMGEPYIVQPLLVNHPWFDCVATSELCVFRIITANDSGRVELVAGVLEITGPDGVKQNYNVNIDTGTISVSHVDCTVPDWIGICESCMKAHAQLSDLLTIGWDLALTPEGVVLLEGNYSWATFPIQATLQQPLLQTELASFYQKRLKQQSV</sequence>
<feature type="transmembrane region" description="Helical" evidence="1">
    <location>
        <begin position="53"/>
        <end position="72"/>
    </location>
</feature>
<dbReference type="Proteomes" id="UP000196027">
    <property type="component" value="Chromosome"/>
</dbReference>
<evidence type="ECO:0000256" key="1">
    <source>
        <dbReference type="SAM" id="Phobius"/>
    </source>
</evidence>
<evidence type="ECO:0000313" key="2">
    <source>
        <dbReference type="EMBL" id="ARU54385.1"/>
    </source>
</evidence>
<evidence type="ECO:0000313" key="3">
    <source>
        <dbReference type="Proteomes" id="UP000196027"/>
    </source>
</evidence>
<accession>A0A1Y0I4D8</accession>
<dbReference type="EMBL" id="CP021425">
    <property type="protein sequence ID" value="ARU54385.1"/>
    <property type="molecule type" value="Genomic_DNA"/>
</dbReference>
<dbReference type="AlphaFoldDB" id="A0A1Y0I4D8"/>
<keyword evidence="1" id="KW-0472">Membrane</keyword>
<keyword evidence="1" id="KW-1133">Transmembrane helix</keyword>
<dbReference type="KEGG" id="ome:OLMES_0279"/>
<keyword evidence="1" id="KW-0812">Transmembrane</keyword>
<organism evidence="2 3">
    <name type="scientific">Oleiphilus messinensis</name>
    <dbReference type="NCBI Taxonomy" id="141451"/>
    <lineage>
        <taxon>Bacteria</taxon>
        <taxon>Pseudomonadati</taxon>
        <taxon>Pseudomonadota</taxon>
        <taxon>Gammaproteobacteria</taxon>
        <taxon>Oceanospirillales</taxon>
        <taxon>Oleiphilaceae</taxon>
        <taxon>Oleiphilus</taxon>
    </lineage>
</organism>
<reference evidence="2 3" key="1">
    <citation type="submission" date="2017-05" db="EMBL/GenBank/DDBJ databases">
        <title>Genomic insights into alkan degradation activity of Oleiphilus messinensis.</title>
        <authorList>
            <person name="Kozyavkin S.A."/>
            <person name="Slesarev A.I."/>
            <person name="Golyshin P.N."/>
            <person name="Korzhenkov A."/>
            <person name="Golyshina O.N."/>
            <person name="Toshchakov S.V."/>
        </authorList>
    </citation>
    <scope>NUCLEOTIDE SEQUENCE [LARGE SCALE GENOMIC DNA]</scope>
    <source>
        <strain evidence="2 3">ME102</strain>
    </source>
</reference>
<proteinExistence type="predicted"/>